<accession>A0A0F6BAD6</accession>
<dbReference type="PATRIC" id="fig|588858.6.peg.4661"/>
<evidence type="ECO:0000313" key="2">
    <source>
        <dbReference type="Proteomes" id="UP000002695"/>
    </source>
</evidence>
<dbReference type="EMBL" id="CP001363">
    <property type="protein sequence ID" value="ACY91488.1"/>
    <property type="molecule type" value="Genomic_DNA"/>
</dbReference>
<dbReference type="AlphaFoldDB" id="A0A0F6BAD6"/>
<name>A0A0F6BAD6_SALT1</name>
<organism evidence="1 2">
    <name type="scientific">Salmonella typhimurium (strain 14028s / SGSC 2262)</name>
    <dbReference type="NCBI Taxonomy" id="588858"/>
    <lineage>
        <taxon>Bacteria</taxon>
        <taxon>Pseudomonadati</taxon>
        <taxon>Pseudomonadota</taxon>
        <taxon>Gammaproteobacteria</taxon>
        <taxon>Enterobacterales</taxon>
        <taxon>Enterobacteriaceae</taxon>
        <taxon>Salmonella</taxon>
    </lineage>
</organism>
<proteinExistence type="predicted"/>
<keyword evidence="2" id="KW-1185">Reference proteome</keyword>
<evidence type="ECO:0000313" key="1">
    <source>
        <dbReference type="EMBL" id="ACY91488.1"/>
    </source>
</evidence>
<dbReference type="KEGG" id="seo:STM14_5149"/>
<reference evidence="1 2" key="1">
    <citation type="journal article" date="2010" name="J. Bacteriol.">
        <title>Short-term signatures of evolutionary change in the Salmonella enterica serovar typhimurium 14028 genome.</title>
        <authorList>
            <person name="Jarvik T."/>
            <person name="Smillie C."/>
            <person name="Groisman E.A."/>
            <person name="Ochman H."/>
        </authorList>
    </citation>
    <scope>NUCLEOTIDE SEQUENCE [LARGE SCALE GENOMIC DNA]</scope>
    <source>
        <strain evidence="2">14028s / SGSC 2262</strain>
    </source>
</reference>
<gene>
    <name evidence="1" type="ordered locus">STM14_5149</name>
</gene>
<dbReference type="HOGENOM" id="CLU_3257503_0_0_6"/>
<protein>
    <submittedName>
        <fullName evidence="1">Uncharacterized protein</fullName>
    </submittedName>
</protein>
<dbReference type="Proteomes" id="UP000002695">
    <property type="component" value="Chromosome"/>
</dbReference>
<sequence>MLRWFVEFFNAHNQYHLHSVLRNPFITGLLAVFMHNNASLWR</sequence>